<evidence type="ECO:0000313" key="2">
    <source>
        <dbReference type="EMBL" id="CEK48065.1"/>
    </source>
</evidence>
<evidence type="ECO:0000256" key="1">
    <source>
        <dbReference type="SAM" id="MobiDB-lite"/>
    </source>
</evidence>
<feature type="compositionally biased region" description="Basic and acidic residues" evidence="1">
    <location>
        <begin position="1"/>
        <end position="12"/>
    </location>
</feature>
<feature type="compositionally biased region" description="Polar residues" evidence="1">
    <location>
        <begin position="35"/>
        <end position="50"/>
    </location>
</feature>
<protein>
    <submittedName>
        <fullName evidence="2">Uncharacterized protein</fullName>
    </submittedName>
</protein>
<dbReference type="EMBL" id="HACG01001200">
    <property type="protein sequence ID" value="CEK48065.1"/>
    <property type="molecule type" value="Transcribed_RNA"/>
</dbReference>
<sequence length="50" mass="5852">LKDMEKKLDDMRKRMRKPPSGDYQANRSLDDRPTNKASNHVSRIHVQTSV</sequence>
<reference evidence="2" key="1">
    <citation type="submission" date="2014-12" db="EMBL/GenBank/DDBJ databases">
        <title>Insight into the proteome of Arion vulgaris.</title>
        <authorList>
            <person name="Aradska J."/>
            <person name="Bulat T."/>
            <person name="Smidak R."/>
            <person name="Sarate P."/>
            <person name="Gangsoo J."/>
            <person name="Sialana F."/>
            <person name="Bilban M."/>
            <person name="Lubec G."/>
        </authorList>
    </citation>
    <scope>NUCLEOTIDE SEQUENCE</scope>
    <source>
        <tissue evidence="2">Skin</tissue>
    </source>
</reference>
<proteinExistence type="predicted"/>
<accession>A0A0B6XXR2</accession>
<name>A0A0B6XXR2_9EUPU</name>
<dbReference type="AlphaFoldDB" id="A0A0B6XXR2"/>
<feature type="non-terminal residue" evidence="2">
    <location>
        <position position="1"/>
    </location>
</feature>
<feature type="region of interest" description="Disordered" evidence="1">
    <location>
        <begin position="1"/>
        <end position="50"/>
    </location>
</feature>
<organism evidence="2">
    <name type="scientific">Arion vulgaris</name>
    <dbReference type="NCBI Taxonomy" id="1028688"/>
    <lineage>
        <taxon>Eukaryota</taxon>
        <taxon>Metazoa</taxon>
        <taxon>Spiralia</taxon>
        <taxon>Lophotrochozoa</taxon>
        <taxon>Mollusca</taxon>
        <taxon>Gastropoda</taxon>
        <taxon>Heterobranchia</taxon>
        <taxon>Euthyneura</taxon>
        <taxon>Panpulmonata</taxon>
        <taxon>Eupulmonata</taxon>
        <taxon>Stylommatophora</taxon>
        <taxon>Helicina</taxon>
        <taxon>Arionoidea</taxon>
        <taxon>Arionidae</taxon>
        <taxon>Arion</taxon>
    </lineage>
</organism>
<gene>
    <name evidence="2" type="primary">ORF3015</name>
</gene>